<sequence>MLLIPELEFHELMGEKEQNMADLLHENCVLVYKLQQLQSIPDKRENDPVACLLFVAESRRRATALKYDHLEHCLIAEKKRGSGWSHALPNRMRRSPKSDLHWPRLKKTQNNHKASGSVTSPDFKKNTCRGLKPHSSTDQVPGRAGDREEPDESGKS</sequence>
<dbReference type="Proteomes" id="UP001153269">
    <property type="component" value="Unassembled WGS sequence"/>
</dbReference>
<keyword evidence="3" id="KW-1185">Reference proteome</keyword>
<gene>
    <name evidence="2" type="ORF">PLEPLA_LOCUS35316</name>
</gene>
<evidence type="ECO:0000313" key="3">
    <source>
        <dbReference type="Proteomes" id="UP001153269"/>
    </source>
</evidence>
<name>A0A9N7VFP5_PLEPL</name>
<feature type="compositionally biased region" description="Basic and acidic residues" evidence="1">
    <location>
        <begin position="144"/>
        <end position="156"/>
    </location>
</feature>
<dbReference type="EMBL" id="CADEAL010003954">
    <property type="protein sequence ID" value="CAB1447637.1"/>
    <property type="molecule type" value="Genomic_DNA"/>
</dbReference>
<accession>A0A9N7VFP5</accession>
<dbReference type="AlphaFoldDB" id="A0A9N7VFP5"/>
<proteinExistence type="predicted"/>
<protein>
    <submittedName>
        <fullName evidence="2">Uncharacterized protein</fullName>
    </submittedName>
</protein>
<comment type="caution">
    <text evidence="2">The sequence shown here is derived from an EMBL/GenBank/DDBJ whole genome shotgun (WGS) entry which is preliminary data.</text>
</comment>
<evidence type="ECO:0000313" key="2">
    <source>
        <dbReference type="EMBL" id="CAB1447637.1"/>
    </source>
</evidence>
<evidence type="ECO:0000256" key="1">
    <source>
        <dbReference type="SAM" id="MobiDB-lite"/>
    </source>
</evidence>
<organism evidence="2 3">
    <name type="scientific">Pleuronectes platessa</name>
    <name type="common">European plaice</name>
    <dbReference type="NCBI Taxonomy" id="8262"/>
    <lineage>
        <taxon>Eukaryota</taxon>
        <taxon>Metazoa</taxon>
        <taxon>Chordata</taxon>
        <taxon>Craniata</taxon>
        <taxon>Vertebrata</taxon>
        <taxon>Euteleostomi</taxon>
        <taxon>Actinopterygii</taxon>
        <taxon>Neopterygii</taxon>
        <taxon>Teleostei</taxon>
        <taxon>Neoteleostei</taxon>
        <taxon>Acanthomorphata</taxon>
        <taxon>Carangaria</taxon>
        <taxon>Pleuronectiformes</taxon>
        <taxon>Pleuronectoidei</taxon>
        <taxon>Pleuronectidae</taxon>
        <taxon>Pleuronectes</taxon>
    </lineage>
</organism>
<reference evidence="2" key="1">
    <citation type="submission" date="2020-03" db="EMBL/GenBank/DDBJ databases">
        <authorList>
            <person name="Weist P."/>
        </authorList>
    </citation>
    <scope>NUCLEOTIDE SEQUENCE</scope>
</reference>
<feature type="compositionally biased region" description="Polar residues" evidence="1">
    <location>
        <begin position="111"/>
        <end position="120"/>
    </location>
</feature>
<feature type="region of interest" description="Disordered" evidence="1">
    <location>
        <begin position="84"/>
        <end position="156"/>
    </location>
</feature>